<organism evidence="1 2">
    <name type="scientific">Hermanssonia centrifuga</name>
    <dbReference type="NCBI Taxonomy" id="98765"/>
    <lineage>
        <taxon>Eukaryota</taxon>
        <taxon>Fungi</taxon>
        <taxon>Dikarya</taxon>
        <taxon>Basidiomycota</taxon>
        <taxon>Agaricomycotina</taxon>
        <taxon>Agaricomycetes</taxon>
        <taxon>Polyporales</taxon>
        <taxon>Meruliaceae</taxon>
        <taxon>Hermanssonia</taxon>
    </lineage>
</organism>
<protein>
    <submittedName>
        <fullName evidence="1">Uncharacterized protein</fullName>
    </submittedName>
</protein>
<evidence type="ECO:0000313" key="1">
    <source>
        <dbReference type="EMBL" id="PSS29887.1"/>
    </source>
</evidence>
<reference evidence="1 2" key="1">
    <citation type="submission" date="2018-02" db="EMBL/GenBank/DDBJ databases">
        <title>Genome sequence of the basidiomycete white-rot fungus Phlebia centrifuga.</title>
        <authorList>
            <person name="Granchi Z."/>
            <person name="Peng M."/>
            <person name="de Vries R.P."/>
            <person name="Hilden K."/>
            <person name="Makela M.R."/>
            <person name="Grigoriev I."/>
            <person name="Riley R."/>
        </authorList>
    </citation>
    <scope>NUCLEOTIDE SEQUENCE [LARGE SCALE GENOMIC DNA]</scope>
    <source>
        <strain evidence="1 2">FBCC195</strain>
    </source>
</reference>
<dbReference type="EMBL" id="MLYV02000245">
    <property type="protein sequence ID" value="PSS29887.1"/>
    <property type="molecule type" value="Genomic_DNA"/>
</dbReference>
<gene>
    <name evidence="1" type="ORF">PHLCEN_2v2618</name>
</gene>
<sequence length="115" mass="12988">MSSPRLDGVELVLVVGESVLYEHWNLYSQERKEDAILKYSGVLPPFCSAQSPRQGSYDAQGESPATLYFEDLAKTKYVVTSAFYVTTTAVGDGFMVRLFYIPHKFFDEVSHKHTP</sequence>
<dbReference type="OrthoDB" id="2756618at2759"/>
<dbReference type="Proteomes" id="UP000186601">
    <property type="component" value="Unassembled WGS sequence"/>
</dbReference>
<comment type="caution">
    <text evidence="1">The sequence shown here is derived from an EMBL/GenBank/DDBJ whole genome shotgun (WGS) entry which is preliminary data.</text>
</comment>
<accession>A0A2R6RIN1</accession>
<dbReference type="AlphaFoldDB" id="A0A2R6RIN1"/>
<evidence type="ECO:0000313" key="2">
    <source>
        <dbReference type="Proteomes" id="UP000186601"/>
    </source>
</evidence>
<keyword evidence="2" id="KW-1185">Reference proteome</keyword>
<proteinExistence type="predicted"/>
<name>A0A2R6RIN1_9APHY</name>